<keyword evidence="2" id="KW-0479">Metal-binding</keyword>
<evidence type="ECO:0000256" key="1">
    <source>
        <dbReference type="ARBA" id="ARBA00001968"/>
    </source>
</evidence>
<reference evidence="4 5" key="1">
    <citation type="submission" date="2018-08" db="EMBL/GenBank/DDBJ databases">
        <title>Aphanomyces genome sequencing and annotation.</title>
        <authorList>
            <person name="Minardi D."/>
            <person name="Oidtmann B."/>
            <person name="Van Der Giezen M."/>
            <person name="Studholme D.J."/>
        </authorList>
    </citation>
    <scope>NUCLEOTIDE SEQUENCE [LARGE SCALE GENOMIC DNA]</scope>
    <source>
        <strain evidence="4 5">Kv</strain>
    </source>
</reference>
<organism evidence="4 5">
    <name type="scientific">Aphanomyces astaci</name>
    <name type="common">Crayfish plague agent</name>
    <dbReference type="NCBI Taxonomy" id="112090"/>
    <lineage>
        <taxon>Eukaryota</taxon>
        <taxon>Sar</taxon>
        <taxon>Stramenopiles</taxon>
        <taxon>Oomycota</taxon>
        <taxon>Saprolegniomycetes</taxon>
        <taxon>Saprolegniales</taxon>
        <taxon>Verrucalvaceae</taxon>
        <taxon>Aphanomyces</taxon>
    </lineage>
</organism>
<dbReference type="Pfam" id="PF13359">
    <property type="entry name" value="DDE_Tnp_4"/>
    <property type="match status" value="1"/>
</dbReference>
<dbReference type="InterPro" id="IPR027806">
    <property type="entry name" value="HARBI1_dom"/>
</dbReference>
<feature type="domain" description="DDE Tnp4" evidence="3">
    <location>
        <begin position="165"/>
        <end position="313"/>
    </location>
</feature>
<evidence type="ECO:0000259" key="3">
    <source>
        <dbReference type="Pfam" id="PF13359"/>
    </source>
</evidence>
<proteinExistence type="predicted"/>
<evidence type="ECO:0000256" key="2">
    <source>
        <dbReference type="ARBA" id="ARBA00022723"/>
    </source>
</evidence>
<dbReference type="VEuPathDB" id="FungiDB:H257_11652"/>
<sequence length="346" mass="38930">MYALRIRRRLKERNFIKSVALFESQETSPWYAMYKARDAQSFVPTVSVTPNAFDSIVYYFKDEYAVLSRPGKSGRPPRIPKKHAVLAMLLHFYTAAVEGKTLHELFGLAPSTFCQVLRRAEEALAQTLRRIPDASIRWPSKSRKAHWASKANEREPLVQGVFGFVDGKNLRVQEPSNVDLQNAQFNGWLHCVFVTGVLCYGLDGTLIWGRHNCPGSWNDGEMSRGLQDILADDTKVGPGMKVASDSAFPVGGRCAGRIITPLKEGDLERQHANCRLAMQTMSDCITSLRQAAEWGMGSATKVYRQLLLPLPYNPALRSVRLNNIFRLYNFRVSRCGISQIKNVFGV</sequence>
<accession>A0A397AZI9</accession>
<evidence type="ECO:0000313" key="4">
    <source>
        <dbReference type="EMBL" id="RHY11309.1"/>
    </source>
</evidence>
<dbReference type="GO" id="GO:0046872">
    <property type="term" value="F:metal ion binding"/>
    <property type="evidence" value="ECO:0007669"/>
    <property type="project" value="UniProtKB-KW"/>
</dbReference>
<protein>
    <recommendedName>
        <fullName evidence="3">DDE Tnp4 domain-containing protein</fullName>
    </recommendedName>
</protein>
<dbReference type="PANTHER" id="PTHR48471:SF1">
    <property type="entry name" value="DDE TNP4 DOMAIN-CONTAINING PROTEIN"/>
    <property type="match status" value="1"/>
</dbReference>
<dbReference type="PANTHER" id="PTHR48471">
    <property type="entry name" value="DDE TNP4 DOMAIN-CONTAINING PROTEIN"/>
    <property type="match status" value="1"/>
</dbReference>
<gene>
    <name evidence="4" type="ORF">DYB36_005419</name>
</gene>
<dbReference type="EMBL" id="QUSZ01005078">
    <property type="protein sequence ID" value="RHY11309.1"/>
    <property type="molecule type" value="Genomic_DNA"/>
</dbReference>
<evidence type="ECO:0000313" key="5">
    <source>
        <dbReference type="Proteomes" id="UP000265427"/>
    </source>
</evidence>
<dbReference type="AlphaFoldDB" id="A0A397AZI9"/>
<dbReference type="Proteomes" id="UP000265427">
    <property type="component" value="Unassembled WGS sequence"/>
</dbReference>
<comment type="caution">
    <text evidence="4">The sequence shown here is derived from an EMBL/GenBank/DDBJ whole genome shotgun (WGS) entry which is preliminary data.</text>
</comment>
<name>A0A397AZI9_APHAT</name>
<comment type="cofactor">
    <cofactor evidence="1">
        <name>a divalent metal cation</name>
        <dbReference type="ChEBI" id="CHEBI:60240"/>
    </cofactor>
</comment>